<dbReference type="PROSITE" id="PS00107">
    <property type="entry name" value="PROTEIN_KINASE_ATP"/>
    <property type="match status" value="1"/>
</dbReference>
<evidence type="ECO:0000313" key="8">
    <source>
        <dbReference type="Proteomes" id="UP000027219"/>
    </source>
</evidence>
<dbReference type="STRING" id="212667.VFDL14_14910"/>
<dbReference type="Proteomes" id="UP000027219">
    <property type="component" value="Unassembled WGS sequence"/>
</dbReference>
<dbReference type="InterPro" id="IPR017441">
    <property type="entry name" value="Protein_kinase_ATP_BS"/>
</dbReference>
<evidence type="ECO:0000313" key="7">
    <source>
        <dbReference type="EMBL" id="KDN28512.1"/>
    </source>
</evidence>
<evidence type="ECO:0000256" key="1">
    <source>
        <dbReference type="ARBA" id="ARBA00022679"/>
    </source>
</evidence>
<sequence length="445" mass="50026">MQKKSSGSTEVFYHLMDLSDKEKSLYLERLKAEQPGLYQQVLPLINEEPSEQITSLFGFHAQQATETELDLTNTLVDKYQISHELGRGGMGIVYAASRADRTFEQDLAVKFIQPALSHILGEHALFQEAQLLAHLNHPCIAKVFDGGVYEESVYIVMERVEGETLSLHLQNRSLNEKQKLSLFKEICSAIEHAHQKQVLHADLKPENILIDPLGSPKILDFNLTQKVKQPVPDKNTDVSLLTAYSKAYASPEQAAGQFLTQQSDIYSLGKILALIFNSSSNLDIDLIVEKATHHEPYRRYASVSELRQDIVCMLECRPISLREKHPLHALLKLLKRRPVQSALTILLLISGATFSTAIFNKNLQLQKEKQVAEEMMYEVTSLLFHAKGSDAAKMSVGTMLELTRRRILSNPDLPKDVKQKMLLAMLTPAPEKSVTNKNKPNSSSN</sequence>
<dbReference type="GO" id="GO:0005524">
    <property type="term" value="F:ATP binding"/>
    <property type="evidence" value="ECO:0007669"/>
    <property type="project" value="UniProtKB-UniRule"/>
</dbReference>
<organism evidence="7 8">
    <name type="scientific">Vibrio fortis</name>
    <dbReference type="NCBI Taxonomy" id="212667"/>
    <lineage>
        <taxon>Bacteria</taxon>
        <taxon>Pseudomonadati</taxon>
        <taxon>Pseudomonadota</taxon>
        <taxon>Gammaproteobacteria</taxon>
        <taxon>Vibrionales</taxon>
        <taxon>Vibrionaceae</taxon>
        <taxon>Vibrio</taxon>
    </lineage>
</organism>
<dbReference type="InterPro" id="IPR011009">
    <property type="entry name" value="Kinase-like_dom_sf"/>
</dbReference>
<dbReference type="PANTHER" id="PTHR43289:SF6">
    <property type="entry name" value="SERINE_THREONINE-PROTEIN KINASE NEKL-3"/>
    <property type="match status" value="1"/>
</dbReference>
<dbReference type="SMART" id="SM00220">
    <property type="entry name" value="S_TKc"/>
    <property type="match status" value="1"/>
</dbReference>
<comment type="caution">
    <text evidence="7">The sequence shown here is derived from an EMBL/GenBank/DDBJ whole genome shotgun (WGS) entry which is preliminary data.</text>
</comment>
<feature type="binding site" evidence="5">
    <location>
        <position position="110"/>
    </location>
    <ligand>
        <name>ATP</name>
        <dbReference type="ChEBI" id="CHEBI:30616"/>
    </ligand>
</feature>
<evidence type="ECO:0000256" key="3">
    <source>
        <dbReference type="ARBA" id="ARBA00022777"/>
    </source>
</evidence>
<accession>A0A066URH2</accession>
<feature type="domain" description="Protein kinase" evidence="6">
    <location>
        <begin position="79"/>
        <end position="354"/>
    </location>
</feature>
<gene>
    <name evidence="7" type="ORF">VFDL14_14910</name>
</gene>
<dbReference type="PROSITE" id="PS50011">
    <property type="entry name" value="PROTEIN_KINASE_DOM"/>
    <property type="match status" value="1"/>
</dbReference>
<dbReference type="Gene3D" id="1.10.510.10">
    <property type="entry name" value="Transferase(Phosphotransferase) domain 1"/>
    <property type="match status" value="1"/>
</dbReference>
<dbReference type="Pfam" id="PF00069">
    <property type="entry name" value="Pkinase"/>
    <property type="match status" value="1"/>
</dbReference>
<dbReference type="GO" id="GO:0004674">
    <property type="term" value="F:protein serine/threonine kinase activity"/>
    <property type="evidence" value="ECO:0007669"/>
    <property type="project" value="UniProtKB-KW"/>
</dbReference>
<keyword evidence="4 5" id="KW-0067">ATP-binding</keyword>
<proteinExistence type="predicted"/>
<keyword evidence="1" id="KW-0808">Transferase</keyword>
<keyword evidence="3 7" id="KW-0418">Kinase</keyword>
<dbReference type="SUPFAM" id="SSF56112">
    <property type="entry name" value="Protein kinase-like (PK-like)"/>
    <property type="match status" value="1"/>
</dbReference>
<dbReference type="PANTHER" id="PTHR43289">
    <property type="entry name" value="MITOGEN-ACTIVATED PROTEIN KINASE KINASE KINASE 20-RELATED"/>
    <property type="match status" value="1"/>
</dbReference>
<keyword evidence="8" id="KW-1185">Reference proteome</keyword>
<evidence type="ECO:0000256" key="5">
    <source>
        <dbReference type="PROSITE-ProRule" id="PRU10141"/>
    </source>
</evidence>
<keyword evidence="2 5" id="KW-0547">Nucleotide-binding</keyword>
<protein>
    <submittedName>
        <fullName evidence="7">Serine/threonine protein kinase</fullName>
    </submittedName>
</protein>
<dbReference type="PROSITE" id="PS00108">
    <property type="entry name" value="PROTEIN_KINASE_ST"/>
    <property type="match status" value="1"/>
</dbReference>
<dbReference type="CDD" id="cd14014">
    <property type="entry name" value="STKc_PknB_like"/>
    <property type="match status" value="1"/>
</dbReference>
<dbReference type="InterPro" id="IPR008271">
    <property type="entry name" value="Ser/Thr_kinase_AS"/>
</dbReference>
<keyword evidence="7" id="KW-0723">Serine/threonine-protein kinase</keyword>
<evidence type="ECO:0000256" key="4">
    <source>
        <dbReference type="ARBA" id="ARBA00022840"/>
    </source>
</evidence>
<dbReference type="AlphaFoldDB" id="A0A066URH2"/>
<dbReference type="InterPro" id="IPR000719">
    <property type="entry name" value="Prot_kinase_dom"/>
</dbReference>
<reference evidence="7 8" key="1">
    <citation type="submission" date="2014-02" db="EMBL/GenBank/DDBJ databases">
        <title>Vibrio fortis Dalian14 Genome Sequencing.</title>
        <authorList>
            <person name="Wang Y."/>
            <person name="Song L."/>
            <person name="Liu G."/>
            <person name="Ding J."/>
        </authorList>
    </citation>
    <scope>NUCLEOTIDE SEQUENCE [LARGE SCALE GENOMIC DNA]</scope>
    <source>
        <strain evidence="7 8">Dalian14</strain>
    </source>
</reference>
<dbReference type="OrthoDB" id="9801841at2"/>
<evidence type="ECO:0000256" key="2">
    <source>
        <dbReference type="ARBA" id="ARBA00022741"/>
    </source>
</evidence>
<evidence type="ECO:0000259" key="6">
    <source>
        <dbReference type="PROSITE" id="PS50011"/>
    </source>
</evidence>
<dbReference type="EMBL" id="JFFR01000018">
    <property type="protein sequence ID" value="KDN28512.1"/>
    <property type="molecule type" value="Genomic_DNA"/>
</dbReference>
<name>A0A066URH2_9VIBR</name>